<proteinExistence type="predicted"/>
<accession>A0AAU8HZN1</accession>
<organism evidence="1">
    <name type="scientific">Klebsiella phage FKP3</name>
    <dbReference type="NCBI Taxonomy" id="3231233"/>
    <lineage>
        <taxon>Viruses</taxon>
        <taxon>Duplodnaviria</taxon>
        <taxon>Heunggongvirae</taxon>
        <taxon>Uroviricota</taxon>
        <taxon>Caudoviricetes</taxon>
        <taxon>Stephanstirmvirinae</taxon>
        <taxon>Justusliebigvirus</taxon>
    </lineage>
</organism>
<evidence type="ECO:0000313" key="1">
    <source>
        <dbReference type="EMBL" id="XCI78101.1"/>
    </source>
</evidence>
<keyword evidence="1" id="KW-0255">Endonuclease</keyword>
<name>A0AAU8HZN1_9CAUD</name>
<dbReference type="EMBL" id="PP895363">
    <property type="protein sequence ID" value="XCI78101.1"/>
    <property type="molecule type" value="Genomic_DNA"/>
</dbReference>
<protein>
    <submittedName>
        <fullName evidence="1">HNH endonuclease</fullName>
    </submittedName>
</protein>
<sequence length="165" mass="19266">MRVRVSSVAPIYKECIVSDELGMSMGKARNILIRKLMWQMIVETGRTSCYHCGKEMNEDNYSIEHIVPWRYSEEPDKMFFGLENISYSHHSCNSAAARRVSETGTVINRVEKPIVHGTSYAYQKRGCRCEECSVAYRQARLLEQERRKQNYDPEKRAIKYRTKGN</sequence>
<reference evidence="1" key="1">
    <citation type="submission" date="2024-06" db="EMBL/GenBank/DDBJ databases">
        <title>High activity and specificity of bacteriophage cocktails against carbapenem-resistant Klebsiella pneumoniae belonging to high-risk clones CG258 and ST307.</title>
        <authorList>
            <person name="Jimenez Quiceno J."/>
            <person name="Salazar Ospina L."/>
            <person name="Tellez Carrasquilla S."/>
        </authorList>
    </citation>
    <scope>NUCLEOTIDE SEQUENCE</scope>
</reference>
<keyword evidence="1" id="KW-0540">Nuclease</keyword>
<keyword evidence="1" id="KW-0378">Hydrolase</keyword>
<dbReference type="GO" id="GO:0004519">
    <property type="term" value="F:endonuclease activity"/>
    <property type="evidence" value="ECO:0007669"/>
    <property type="project" value="UniProtKB-KW"/>
</dbReference>
<dbReference type="Gene3D" id="1.10.30.50">
    <property type="match status" value="1"/>
</dbReference>